<evidence type="ECO:0000259" key="18">
    <source>
        <dbReference type="Pfam" id="PF07715"/>
    </source>
</evidence>
<dbReference type="Proteomes" id="UP000247746">
    <property type="component" value="Unassembled WGS sequence"/>
</dbReference>
<keyword evidence="9" id="KW-0406">Ion transport</keyword>
<dbReference type="GO" id="GO:0044718">
    <property type="term" value="P:siderophore transmembrane transport"/>
    <property type="evidence" value="ECO:0007669"/>
    <property type="project" value="TreeGrafter"/>
</dbReference>
<evidence type="ECO:0000256" key="14">
    <source>
        <dbReference type="PROSITE-ProRule" id="PRU01360"/>
    </source>
</evidence>
<keyword evidence="4 14" id="KW-1134">Transmembrane beta strand</keyword>
<dbReference type="InterPro" id="IPR039426">
    <property type="entry name" value="TonB-dep_rcpt-like"/>
</dbReference>
<evidence type="ECO:0000256" key="4">
    <source>
        <dbReference type="ARBA" id="ARBA00022452"/>
    </source>
</evidence>
<keyword evidence="20" id="KW-1185">Reference proteome</keyword>
<keyword evidence="7 16" id="KW-0732">Signal</keyword>
<dbReference type="PANTHER" id="PTHR30069">
    <property type="entry name" value="TONB-DEPENDENT OUTER MEMBRANE RECEPTOR"/>
    <property type="match status" value="1"/>
</dbReference>
<dbReference type="InterPro" id="IPR010105">
    <property type="entry name" value="TonB_sidphr_rcpt"/>
</dbReference>
<dbReference type="SUPFAM" id="SSF56935">
    <property type="entry name" value="Porins"/>
    <property type="match status" value="1"/>
</dbReference>
<dbReference type="CDD" id="cd01347">
    <property type="entry name" value="ligand_gated_channel"/>
    <property type="match status" value="1"/>
</dbReference>
<dbReference type="GO" id="GO:0038023">
    <property type="term" value="F:signaling receptor activity"/>
    <property type="evidence" value="ECO:0007669"/>
    <property type="project" value="InterPro"/>
</dbReference>
<feature type="domain" description="TonB-dependent receptor plug" evidence="18">
    <location>
        <begin position="78"/>
        <end position="180"/>
    </location>
</feature>
<evidence type="ECO:0000259" key="17">
    <source>
        <dbReference type="Pfam" id="PF00593"/>
    </source>
</evidence>
<keyword evidence="8" id="KW-0408">Iron</keyword>
<keyword evidence="13 14" id="KW-0998">Cell outer membrane</keyword>
<evidence type="ECO:0000256" key="3">
    <source>
        <dbReference type="ARBA" id="ARBA00022448"/>
    </source>
</evidence>
<dbReference type="EMBL" id="QJSU01000003">
    <property type="protein sequence ID" value="PYE39815.1"/>
    <property type="molecule type" value="Genomic_DNA"/>
</dbReference>
<comment type="caution">
    <text evidence="19">The sequence shown here is derived from an EMBL/GenBank/DDBJ whole genome shotgun (WGS) entry which is preliminary data.</text>
</comment>
<dbReference type="RefSeq" id="WP_220034719.1">
    <property type="nucleotide sequence ID" value="NZ_QJSU01000003.1"/>
</dbReference>
<evidence type="ECO:0000256" key="15">
    <source>
        <dbReference type="RuleBase" id="RU003357"/>
    </source>
</evidence>
<organism evidence="19 20">
    <name type="scientific">Psychrobacter fozii</name>
    <dbReference type="NCBI Taxonomy" id="198480"/>
    <lineage>
        <taxon>Bacteria</taxon>
        <taxon>Pseudomonadati</taxon>
        <taxon>Pseudomonadota</taxon>
        <taxon>Gammaproteobacteria</taxon>
        <taxon>Moraxellales</taxon>
        <taxon>Moraxellaceae</taxon>
        <taxon>Psychrobacter</taxon>
    </lineage>
</organism>
<dbReference type="NCBIfam" id="TIGR01783">
    <property type="entry name" value="TonB-siderophor"/>
    <property type="match status" value="1"/>
</dbReference>
<proteinExistence type="inferred from homology"/>
<dbReference type="InterPro" id="IPR000531">
    <property type="entry name" value="Beta-barrel_TonB"/>
</dbReference>
<accession>A0A2V4VLR4</accession>
<dbReference type="InterPro" id="IPR012910">
    <property type="entry name" value="Plug_dom"/>
</dbReference>
<feature type="domain" description="TonB-dependent receptor-like beta-barrel" evidence="17">
    <location>
        <begin position="272"/>
        <end position="718"/>
    </location>
</feature>
<dbReference type="InterPro" id="IPR037066">
    <property type="entry name" value="Plug_dom_sf"/>
</dbReference>
<evidence type="ECO:0000256" key="9">
    <source>
        <dbReference type="ARBA" id="ARBA00023065"/>
    </source>
</evidence>
<keyword evidence="12 19" id="KW-0675">Receptor</keyword>
<evidence type="ECO:0000313" key="20">
    <source>
        <dbReference type="Proteomes" id="UP000247746"/>
    </source>
</evidence>
<evidence type="ECO:0000256" key="7">
    <source>
        <dbReference type="ARBA" id="ARBA00022729"/>
    </source>
</evidence>
<keyword evidence="5" id="KW-0410">Iron transport</keyword>
<dbReference type="Pfam" id="PF07715">
    <property type="entry name" value="Plug"/>
    <property type="match status" value="1"/>
</dbReference>
<evidence type="ECO:0000256" key="5">
    <source>
        <dbReference type="ARBA" id="ARBA00022496"/>
    </source>
</evidence>
<gene>
    <name evidence="19" type="ORF">DFP82_103263</name>
</gene>
<evidence type="ECO:0000256" key="1">
    <source>
        <dbReference type="ARBA" id="ARBA00004571"/>
    </source>
</evidence>
<comment type="subcellular location">
    <subcellularLocation>
        <location evidence="1 14">Cell outer membrane</location>
        <topology evidence="1 14">Multi-pass membrane protein</topology>
    </subcellularLocation>
</comment>
<evidence type="ECO:0000256" key="16">
    <source>
        <dbReference type="SAM" id="SignalP"/>
    </source>
</evidence>
<evidence type="ECO:0000256" key="2">
    <source>
        <dbReference type="ARBA" id="ARBA00009810"/>
    </source>
</evidence>
<feature type="signal peptide" evidence="16">
    <location>
        <begin position="1"/>
        <end position="47"/>
    </location>
</feature>
<evidence type="ECO:0000256" key="10">
    <source>
        <dbReference type="ARBA" id="ARBA00023077"/>
    </source>
</evidence>
<dbReference type="AlphaFoldDB" id="A0A2V4VLR4"/>
<evidence type="ECO:0000256" key="11">
    <source>
        <dbReference type="ARBA" id="ARBA00023136"/>
    </source>
</evidence>
<reference evidence="19 20" key="1">
    <citation type="submission" date="2018-06" db="EMBL/GenBank/DDBJ databases">
        <title>Genomic Encyclopedia of Type Strains, Phase III (KMG-III): the genomes of soil and plant-associated and newly described type strains.</title>
        <authorList>
            <person name="Whitman W."/>
        </authorList>
    </citation>
    <scope>NUCLEOTIDE SEQUENCE [LARGE SCALE GENOMIC DNA]</scope>
    <source>
        <strain evidence="19 20">CECT 5889</strain>
    </source>
</reference>
<evidence type="ECO:0000256" key="6">
    <source>
        <dbReference type="ARBA" id="ARBA00022692"/>
    </source>
</evidence>
<evidence type="ECO:0000256" key="8">
    <source>
        <dbReference type="ARBA" id="ARBA00023004"/>
    </source>
</evidence>
<dbReference type="Pfam" id="PF00593">
    <property type="entry name" value="TonB_dep_Rec_b-barrel"/>
    <property type="match status" value="1"/>
</dbReference>
<dbReference type="Gene3D" id="2.40.170.20">
    <property type="entry name" value="TonB-dependent receptor, beta-barrel domain"/>
    <property type="match status" value="1"/>
</dbReference>
<evidence type="ECO:0000256" key="13">
    <source>
        <dbReference type="ARBA" id="ARBA00023237"/>
    </source>
</evidence>
<keyword evidence="3 14" id="KW-0813">Transport</keyword>
<dbReference type="Gene3D" id="2.170.130.10">
    <property type="entry name" value="TonB-dependent receptor, plug domain"/>
    <property type="match status" value="1"/>
</dbReference>
<protein>
    <submittedName>
        <fullName evidence="19">Iron complex outermembrane receptor protein</fullName>
    </submittedName>
</protein>
<feature type="chain" id="PRO_5015852942" evidence="16">
    <location>
        <begin position="48"/>
        <end position="761"/>
    </location>
</feature>
<keyword evidence="10 15" id="KW-0798">TonB box</keyword>
<keyword evidence="6 14" id="KW-0812">Transmembrane</keyword>
<comment type="similarity">
    <text evidence="2 14 15">Belongs to the TonB-dependent receptor family.</text>
</comment>
<keyword evidence="11 14" id="KW-0472">Membrane</keyword>
<dbReference type="FunFam" id="2.40.170.20:FF:000007">
    <property type="entry name" value="Ferric aerobactin receptor"/>
    <property type="match status" value="1"/>
</dbReference>
<name>A0A2V4VLR4_9GAMM</name>
<dbReference type="PROSITE" id="PS52016">
    <property type="entry name" value="TONB_DEPENDENT_REC_3"/>
    <property type="match status" value="1"/>
</dbReference>
<dbReference type="GO" id="GO:0009279">
    <property type="term" value="C:cell outer membrane"/>
    <property type="evidence" value="ECO:0007669"/>
    <property type="project" value="UniProtKB-SubCell"/>
</dbReference>
<evidence type="ECO:0000313" key="19">
    <source>
        <dbReference type="EMBL" id="PYE39815.1"/>
    </source>
</evidence>
<sequence>MSKRHTLSRTLPYSRLYSAILTTLQTSKKAPMVLAVGTLLQFSSAFADTTIDTDQSAQPSVTLDPIVVVANQTPKAISDIPATVWYIDEYKVDEAARTGKRLGDFIAQEVPSLDLGSGGRTSAGQNLRGRSMQVMIDGVSLNSSRAISRYLDSISMENIESIEVLSGASAVYGGGATGGIINIKTKKAQAGEPQITTSIQATSGFQDEDDISYKGHASIGGGTETIKSKLAVTYEQTGSFFDGSGKMLVPDTTQGSLQDNETIDILASTQLQIDEKQTLDLSAQYYNSEQDTDYGIQYDLTTRPFGAEISDGFESDRQASTERQQYNANYHNTELFGHEVYAQLSHRTEELSFIPFIYGTYFAASEQSTDVTSARVALSKDWTDKLKLTYGIDGYQDKLDSNKMIFSQGTSIATGGLVNDEFAIVGRYPGTEVNSIAGFIQGDYELTDKLSATAGMRYQHLNNKIDDFVSSTVQTDIALGNATGGDAIPGGSTDYNVNLFNLGLNYKPTSNLRYFANFSQGFELPDPAKFYGQGIYAKNAANYYELVNGSNVSGTELDGIKTDSYELGTSFNHNNLTGQLTGYYSLSDGSIDYDRSTLLITQSDNKKRVYGVEAKGDYAINDNVSIGVLAHWVKSETQVDGSYEDTVVTDTSPAKYALWTRWEDDNQALKLQANMMRDVSGYDSSSDSTQELDGYTTVDLDYTYFLPSGEFSLGVQNLLDKDYTTVWGQQAQIYYGSYAPASAFDYKGLGRTYTVGYTHRF</sequence>
<evidence type="ECO:0000256" key="12">
    <source>
        <dbReference type="ARBA" id="ARBA00023170"/>
    </source>
</evidence>
<dbReference type="PANTHER" id="PTHR30069:SF42">
    <property type="entry name" value="FERRIC AEROBACTIN RECEPTOR"/>
    <property type="match status" value="1"/>
</dbReference>
<dbReference type="InterPro" id="IPR036942">
    <property type="entry name" value="Beta-barrel_TonB_sf"/>
</dbReference>
<dbReference type="GO" id="GO:0015344">
    <property type="term" value="F:siderophore uptake transmembrane transporter activity"/>
    <property type="evidence" value="ECO:0007669"/>
    <property type="project" value="TreeGrafter"/>
</dbReference>